<accession>A0A1B0ZNG2</accession>
<dbReference type="InterPro" id="IPR050627">
    <property type="entry name" value="Nitroreductase/BluB"/>
</dbReference>
<evidence type="ECO:0000256" key="2">
    <source>
        <dbReference type="ARBA" id="ARBA00022643"/>
    </source>
</evidence>
<dbReference type="SUPFAM" id="SSF55469">
    <property type="entry name" value="FMN-dependent nitroreductase-like"/>
    <property type="match status" value="1"/>
</dbReference>
<protein>
    <submittedName>
        <fullName evidence="5">Nitroreductase</fullName>
    </submittedName>
</protein>
<dbReference type="RefSeq" id="WP_065273519.1">
    <property type="nucleotide sequence ID" value="NZ_CP015124.1"/>
</dbReference>
<evidence type="ECO:0000313" key="6">
    <source>
        <dbReference type="Proteomes" id="UP000092565"/>
    </source>
</evidence>
<dbReference type="PANTHER" id="PTHR23026:SF90">
    <property type="entry name" value="IODOTYROSINE DEIODINASE 1"/>
    <property type="match status" value="1"/>
</dbReference>
<gene>
    <name evidence="5" type="ORF">JL2886_00790</name>
</gene>
<evidence type="ECO:0000259" key="4">
    <source>
        <dbReference type="Pfam" id="PF00881"/>
    </source>
</evidence>
<dbReference type="AlphaFoldDB" id="A0A1B0ZNG2"/>
<keyword evidence="3" id="KW-0560">Oxidoreductase</keyword>
<dbReference type="Gene3D" id="3.40.109.10">
    <property type="entry name" value="NADH Oxidase"/>
    <property type="match status" value="1"/>
</dbReference>
<dbReference type="OrthoDB" id="9802510at2"/>
<sequence length="227" mass="24728">MTTKSADLTELDALMKDRHSCRAFRPDPVDREVIEQILRCAQKVPSWCNAQPWKVTITCGAETDRLRNALTEAAMAGGHAPDLSFPDGYSDEYQARRRECGWALYEAVGVTKGDRAGSARQMMENFNLFGAPHCAILSSPAELGPYGAMDSGGFVAAFTLAAQAAGVASVTQAAVASFAPMLHEMLEIPQDRLILCAISFGYADPDHPANRFRTTRAPLPEFTDWRG</sequence>
<organism evidence="5 6">
    <name type="scientific">Phaeobacter gallaeciensis</name>
    <dbReference type="NCBI Taxonomy" id="60890"/>
    <lineage>
        <taxon>Bacteria</taxon>
        <taxon>Pseudomonadati</taxon>
        <taxon>Pseudomonadota</taxon>
        <taxon>Alphaproteobacteria</taxon>
        <taxon>Rhodobacterales</taxon>
        <taxon>Roseobacteraceae</taxon>
        <taxon>Phaeobacter</taxon>
    </lineage>
</organism>
<dbReference type="InterPro" id="IPR029479">
    <property type="entry name" value="Nitroreductase"/>
</dbReference>
<proteinExistence type="predicted"/>
<evidence type="ECO:0000256" key="1">
    <source>
        <dbReference type="ARBA" id="ARBA00022630"/>
    </source>
</evidence>
<keyword evidence="6" id="KW-1185">Reference proteome</keyword>
<feature type="domain" description="Nitroreductase" evidence="4">
    <location>
        <begin position="16"/>
        <end position="202"/>
    </location>
</feature>
<dbReference type="GO" id="GO:0016491">
    <property type="term" value="F:oxidoreductase activity"/>
    <property type="evidence" value="ECO:0007669"/>
    <property type="project" value="UniProtKB-KW"/>
</dbReference>
<reference evidence="5 6" key="1">
    <citation type="submission" date="2016-04" db="EMBL/GenBank/DDBJ databases">
        <authorList>
            <person name="Evans L.H."/>
            <person name="Alamgir A."/>
            <person name="Owens N."/>
            <person name="Weber N.D."/>
            <person name="Virtaneva K."/>
            <person name="Barbian K."/>
            <person name="Babar A."/>
            <person name="Rosenke K."/>
        </authorList>
    </citation>
    <scope>NUCLEOTIDE SEQUENCE [LARGE SCALE GENOMIC DNA]</scope>
    <source>
        <strain evidence="5 6">JL2886</strain>
    </source>
</reference>
<keyword evidence="2" id="KW-0288">FMN</keyword>
<dbReference type="CDD" id="cd02136">
    <property type="entry name" value="PnbA_NfnB-like"/>
    <property type="match status" value="1"/>
</dbReference>
<keyword evidence="1" id="KW-0285">Flavoprotein</keyword>
<dbReference type="EMBL" id="CP015124">
    <property type="protein sequence ID" value="ANP35716.1"/>
    <property type="molecule type" value="Genomic_DNA"/>
</dbReference>
<evidence type="ECO:0000256" key="3">
    <source>
        <dbReference type="ARBA" id="ARBA00023002"/>
    </source>
</evidence>
<dbReference type="Proteomes" id="UP000092565">
    <property type="component" value="Chromosome"/>
</dbReference>
<name>A0A1B0ZNG2_9RHOB</name>
<dbReference type="PATRIC" id="fig|60890.4.peg.771"/>
<evidence type="ECO:0000313" key="5">
    <source>
        <dbReference type="EMBL" id="ANP35716.1"/>
    </source>
</evidence>
<dbReference type="PANTHER" id="PTHR23026">
    <property type="entry name" value="NADPH NITROREDUCTASE"/>
    <property type="match status" value="1"/>
</dbReference>
<dbReference type="Pfam" id="PF00881">
    <property type="entry name" value="Nitroreductase"/>
    <property type="match status" value="1"/>
</dbReference>
<dbReference type="InterPro" id="IPR000415">
    <property type="entry name" value="Nitroreductase-like"/>
</dbReference>